<dbReference type="EMBL" id="CP017774">
    <property type="protein sequence ID" value="APA00859.1"/>
    <property type="molecule type" value="Genomic_DNA"/>
</dbReference>
<dbReference type="RefSeq" id="WP_071186117.1">
    <property type="nucleotide sequence ID" value="NZ_CP017774.1"/>
</dbReference>
<dbReference type="Gene3D" id="1.25.40.10">
    <property type="entry name" value="Tetratricopeptide repeat domain"/>
    <property type="match status" value="3"/>
</dbReference>
<evidence type="ECO:0000313" key="6">
    <source>
        <dbReference type="Proteomes" id="UP000178198"/>
    </source>
</evidence>
<dbReference type="Proteomes" id="UP000178198">
    <property type="component" value="Chromosome"/>
</dbReference>
<organism evidence="5 6">
    <name type="scientific">Flavobacterium commune</name>
    <dbReference type="NCBI Taxonomy" id="1306519"/>
    <lineage>
        <taxon>Bacteria</taxon>
        <taxon>Pseudomonadati</taxon>
        <taxon>Bacteroidota</taxon>
        <taxon>Flavobacteriia</taxon>
        <taxon>Flavobacteriales</taxon>
        <taxon>Flavobacteriaceae</taxon>
        <taxon>Flavobacterium</taxon>
    </lineage>
</organism>
<evidence type="ECO:0000256" key="2">
    <source>
        <dbReference type="ARBA" id="ARBA00022803"/>
    </source>
</evidence>
<protein>
    <submittedName>
        <fullName evidence="5">Uncharacterized protein</fullName>
    </submittedName>
</protein>
<evidence type="ECO:0000313" key="5">
    <source>
        <dbReference type="EMBL" id="APA00859.1"/>
    </source>
</evidence>
<keyword evidence="2 3" id="KW-0802">TPR repeat</keyword>
<dbReference type="SMART" id="SM00028">
    <property type="entry name" value="TPR"/>
    <property type="match status" value="6"/>
</dbReference>
<dbReference type="KEGG" id="fcm:BIW12_03955"/>
<accession>A0A1D9PE48</accession>
<evidence type="ECO:0000256" key="1">
    <source>
        <dbReference type="ARBA" id="ARBA00022737"/>
    </source>
</evidence>
<feature type="signal peptide" evidence="4">
    <location>
        <begin position="1"/>
        <end position="20"/>
    </location>
</feature>
<evidence type="ECO:0000256" key="4">
    <source>
        <dbReference type="SAM" id="SignalP"/>
    </source>
</evidence>
<feature type="chain" id="PRO_5009444627" evidence="4">
    <location>
        <begin position="21"/>
        <end position="556"/>
    </location>
</feature>
<gene>
    <name evidence="5" type="ORF">BIW12_03955</name>
</gene>
<dbReference type="PANTHER" id="PTHR45586">
    <property type="entry name" value="TPR REPEAT-CONTAINING PROTEIN PA4667"/>
    <property type="match status" value="1"/>
</dbReference>
<name>A0A1D9PE48_9FLAO</name>
<dbReference type="InterPro" id="IPR011990">
    <property type="entry name" value="TPR-like_helical_dom_sf"/>
</dbReference>
<sequence length="556" mass="62157">MNKFTILSVALFASASVLHAQDINEVKKQIDAEQFQKAKTSLKSIIKSNPSEGKAFFLLGNIYLNQSVIDSAKITYDEGLKAKDNAHFNSIGLGQIDLEKKDLAAAKAKFDAAKAGMRKKDFEEYIYIAKAYMDNSYPDYKAALAVLAQAKEKNPTEPQILLALGDAFYGDKNQNEAFTSYRSAFQADNTLIRAKMQLGVLLKGAKAYQEAVAAYNEVIALSPNYGPVYRELAQTYYYWALNVPGRYDQYIKQALTFYEKYMTLTDYSLASRMRHADFLILAKDYKALEIEANKMKELDNVNPRIFRYLGYAAYENGHIDEAISSLEQYINNPANKVISLDYLYLGQAKIKKGTNADETAVDPVLYADGIALIKKGVELEPSVADGLGDLGKKYYEKKMFAEAATILEIATSYKESKSFLIDNFYLGNAIYFANAGKPVAERNMEALKKADTAYANVLEASPDTVDAYISRARTNSLLEDDQAMIKYYQEYVDRVTAKGAEELAKQSVKTKLIEAYNTMAAGYANFDKPKAIEHFNKTLALDPANKYATQSLKTLQ</sequence>
<dbReference type="AlphaFoldDB" id="A0A1D9PE48"/>
<proteinExistence type="predicted"/>
<feature type="repeat" description="TPR" evidence="3">
    <location>
        <begin position="192"/>
        <end position="225"/>
    </location>
</feature>
<evidence type="ECO:0000256" key="3">
    <source>
        <dbReference type="PROSITE-ProRule" id="PRU00339"/>
    </source>
</evidence>
<keyword evidence="1" id="KW-0677">Repeat</keyword>
<dbReference type="SUPFAM" id="SSF48452">
    <property type="entry name" value="TPR-like"/>
    <property type="match status" value="2"/>
</dbReference>
<dbReference type="PROSITE" id="PS50005">
    <property type="entry name" value="TPR"/>
    <property type="match status" value="1"/>
</dbReference>
<dbReference type="STRING" id="1306519.BIW12_03955"/>
<reference evidence="5 6" key="1">
    <citation type="submission" date="2016-10" db="EMBL/GenBank/DDBJ databases">
        <title>Complete Genome Sequence of Flavobacterium sp. PK15.</title>
        <authorList>
            <person name="Ekwe A."/>
            <person name="Kim S.B."/>
        </authorList>
    </citation>
    <scope>NUCLEOTIDE SEQUENCE [LARGE SCALE GENOMIC DNA]</scope>
    <source>
        <strain evidence="5 6">PK15</strain>
    </source>
</reference>
<keyword evidence="4" id="KW-0732">Signal</keyword>
<dbReference type="OrthoDB" id="638548at2"/>
<keyword evidence="6" id="KW-1185">Reference proteome</keyword>
<dbReference type="PANTHER" id="PTHR45586:SF1">
    <property type="entry name" value="LIPOPOLYSACCHARIDE ASSEMBLY PROTEIN B"/>
    <property type="match status" value="1"/>
</dbReference>
<dbReference type="InterPro" id="IPR051012">
    <property type="entry name" value="CellSynth/LPSAsmb/PSIAsmb"/>
</dbReference>
<dbReference type="InterPro" id="IPR019734">
    <property type="entry name" value="TPR_rpt"/>
</dbReference>
<dbReference type="Pfam" id="PF13181">
    <property type="entry name" value="TPR_8"/>
    <property type="match status" value="1"/>
</dbReference>